<reference evidence="8 9" key="1">
    <citation type="submission" date="2018-09" db="EMBL/GenBank/DDBJ databases">
        <authorList>
            <person name="Postec A."/>
        </authorList>
    </citation>
    <scope>NUCLEOTIDE SEQUENCE [LARGE SCALE GENOMIC DNA]</scope>
    <source>
        <strain evidence="8">70B-A</strain>
    </source>
</reference>
<proteinExistence type="predicted"/>
<comment type="subcellular location">
    <subcellularLocation>
        <location evidence="1">Cell membrane</location>
        <topology evidence="1">Multi-pass membrane protein</topology>
    </subcellularLocation>
</comment>
<sequence length="442" mass="48471">MVKKVTLLSLAIPIFFEVILFMTLGVVDTLMLSRISDQAAGAVGIANQLINFTNIIFTIISVGAAILIAQFIGAKKWVDCHMTIMVAYVVLTIIGAICSIGLFFFGPDLLILIGITPGLMGYASDYIRIVGIFMFLQAFLNISTVTMRSYGYSKQTLYITATMNIINIIGDYALLFGAFGLPALGAAGVAIATSISRLIAVILSTIFVFKNIVPLSAITYIKNFPKHILRLLLKLGFPAALENLSYNVSQIVITGIVLVYLGEEMSIVRTYVGSIVTFALIVTIAISQANQIIIGRLIGEGLMDEAYHVCIKNFRIAFYVMCGIGVIFYFFGGQLMRIFSDNPSIIEWGMIILALDAFLELGRIFNIVFISGLRGAGDVIFSVVIGLVFMWGIAAAGAYVFVVIFDWGLPGVWLALLLDEWVRGILNFLRWHNKKWVTKALV</sequence>
<accession>A0A3P7S2M0</accession>
<keyword evidence="2" id="KW-0813">Transport</keyword>
<dbReference type="KEGG" id="cbar:PATL70BA_1134"/>
<dbReference type="OrthoDB" id="62420at2"/>
<evidence type="ECO:0000256" key="7">
    <source>
        <dbReference type="SAM" id="Phobius"/>
    </source>
</evidence>
<feature type="transmembrane region" description="Helical" evidence="7">
    <location>
        <begin position="168"/>
        <end position="192"/>
    </location>
</feature>
<keyword evidence="5 7" id="KW-1133">Transmembrane helix</keyword>
<evidence type="ECO:0000313" key="9">
    <source>
        <dbReference type="Proteomes" id="UP000279029"/>
    </source>
</evidence>
<dbReference type="RefSeq" id="WP_125136415.1">
    <property type="nucleotide sequence ID" value="NZ_LR130778.1"/>
</dbReference>
<dbReference type="InterPro" id="IPR048279">
    <property type="entry name" value="MdtK-like"/>
</dbReference>
<feature type="transmembrane region" description="Helical" evidence="7">
    <location>
        <begin position="316"/>
        <end position="336"/>
    </location>
</feature>
<dbReference type="PANTHER" id="PTHR42925:SF1">
    <property type="entry name" value="VIRULENCE FACTOR MVIN"/>
    <property type="match status" value="1"/>
</dbReference>
<dbReference type="AlphaFoldDB" id="A0A3P7S2M0"/>
<dbReference type="CDD" id="cd13134">
    <property type="entry name" value="MATE_like_8"/>
    <property type="match status" value="1"/>
</dbReference>
<dbReference type="GO" id="GO:0015297">
    <property type="term" value="F:antiporter activity"/>
    <property type="evidence" value="ECO:0007669"/>
    <property type="project" value="InterPro"/>
</dbReference>
<evidence type="ECO:0000256" key="6">
    <source>
        <dbReference type="ARBA" id="ARBA00023136"/>
    </source>
</evidence>
<feature type="transmembrane region" description="Helical" evidence="7">
    <location>
        <begin position="381"/>
        <end position="405"/>
    </location>
</feature>
<dbReference type="GO" id="GO:0042910">
    <property type="term" value="F:xenobiotic transmembrane transporter activity"/>
    <property type="evidence" value="ECO:0007669"/>
    <property type="project" value="InterPro"/>
</dbReference>
<keyword evidence="4 7" id="KW-0812">Transmembrane</keyword>
<dbReference type="PIRSF" id="PIRSF006603">
    <property type="entry name" value="DinF"/>
    <property type="match status" value="1"/>
</dbReference>
<dbReference type="Proteomes" id="UP000279029">
    <property type="component" value="Chromosome"/>
</dbReference>
<gene>
    <name evidence="8" type="ORF">PATL70BA_1134</name>
</gene>
<evidence type="ECO:0000256" key="3">
    <source>
        <dbReference type="ARBA" id="ARBA00022475"/>
    </source>
</evidence>
<keyword evidence="3" id="KW-1003">Cell membrane</keyword>
<feature type="transmembrane region" description="Helical" evidence="7">
    <location>
        <begin position="52"/>
        <end position="73"/>
    </location>
</feature>
<evidence type="ECO:0000313" key="8">
    <source>
        <dbReference type="EMBL" id="VDN47009.1"/>
    </source>
</evidence>
<evidence type="ECO:0000256" key="4">
    <source>
        <dbReference type="ARBA" id="ARBA00022692"/>
    </source>
</evidence>
<dbReference type="NCBIfam" id="TIGR00797">
    <property type="entry name" value="matE"/>
    <property type="match status" value="1"/>
</dbReference>
<organism evidence="8 9">
    <name type="scientific">Petrocella atlantisensis</name>
    <dbReference type="NCBI Taxonomy" id="2173034"/>
    <lineage>
        <taxon>Bacteria</taxon>
        <taxon>Bacillati</taxon>
        <taxon>Bacillota</taxon>
        <taxon>Clostridia</taxon>
        <taxon>Lachnospirales</taxon>
        <taxon>Vallitaleaceae</taxon>
        <taxon>Petrocella</taxon>
    </lineage>
</organism>
<feature type="transmembrane region" description="Helical" evidence="7">
    <location>
        <begin position="267"/>
        <end position="286"/>
    </location>
</feature>
<dbReference type="EMBL" id="LR130778">
    <property type="protein sequence ID" value="VDN47009.1"/>
    <property type="molecule type" value="Genomic_DNA"/>
</dbReference>
<dbReference type="PANTHER" id="PTHR42925">
    <property type="entry name" value="MULTIDRUG AND TOXIN EFFLUX PROTEIN MATE FAMILY"/>
    <property type="match status" value="1"/>
</dbReference>
<feature type="transmembrane region" description="Helical" evidence="7">
    <location>
        <begin position="241"/>
        <end position="261"/>
    </location>
</feature>
<keyword evidence="9" id="KW-1185">Reference proteome</keyword>
<feature type="transmembrane region" description="Helical" evidence="7">
    <location>
        <begin position="198"/>
        <end position="221"/>
    </location>
</feature>
<name>A0A3P7S2M0_9FIRM</name>
<dbReference type="GO" id="GO:0005886">
    <property type="term" value="C:plasma membrane"/>
    <property type="evidence" value="ECO:0007669"/>
    <property type="project" value="UniProtKB-SubCell"/>
</dbReference>
<keyword evidence="6 7" id="KW-0472">Membrane</keyword>
<evidence type="ECO:0000256" key="1">
    <source>
        <dbReference type="ARBA" id="ARBA00004651"/>
    </source>
</evidence>
<feature type="transmembrane region" description="Helical" evidence="7">
    <location>
        <begin position="85"/>
        <end position="106"/>
    </location>
</feature>
<feature type="transmembrane region" description="Helical" evidence="7">
    <location>
        <begin position="126"/>
        <end position="147"/>
    </location>
</feature>
<dbReference type="InterPro" id="IPR002528">
    <property type="entry name" value="MATE_fam"/>
</dbReference>
<evidence type="ECO:0000256" key="5">
    <source>
        <dbReference type="ARBA" id="ARBA00022989"/>
    </source>
</evidence>
<feature type="transmembrane region" description="Helical" evidence="7">
    <location>
        <begin position="7"/>
        <end position="32"/>
    </location>
</feature>
<dbReference type="Pfam" id="PF01554">
    <property type="entry name" value="MatE"/>
    <property type="match status" value="2"/>
</dbReference>
<feature type="transmembrane region" description="Helical" evidence="7">
    <location>
        <begin position="348"/>
        <end position="369"/>
    </location>
</feature>
<protein>
    <submittedName>
        <fullName evidence="8">MATE family efflux transporter</fullName>
    </submittedName>
</protein>
<evidence type="ECO:0000256" key="2">
    <source>
        <dbReference type="ARBA" id="ARBA00022448"/>
    </source>
</evidence>
<dbReference type="InterPro" id="IPR047135">
    <property type="entry name" value="YsiQ"/>
</dbReference>